<organism evidence="6 7">
    <name type="scientific">Streptomyces silvisoli</name>
    <dbReference type="NCBI Taxonomy" id="3034235"/>
    <lineage>
        <taxon>Bacteria</taxon>
        <taxon>Bacillati</taxon>
        <taxon>Actinomycetota</taxon>
        <taxon>Actinomycetes</taxon>
        <taxon>Kitasatosporales</taxon>
        <taxon>Streptomycetaceae</taxon>
        <taxon>Streptomyces</taxon>
    </lineage>
</organism>
<dbReference type="InterPro" id="IPR036390">
    <property type="entry name" value="WH_DNA-bd_sf"/>
</dbReference>
<protein>
    <submittedName>
        <fullName evidence="6">LysR family transcriptional regulator</fullName>
    </submittedName>
</protein>
<evidence type="ECO:0000256" key="1">
    <source>
        <dbReference type="ARBA" id="ARBA00009437"/>
    </source>
</evidence>
<feature type="domain" description="HTH lysR-type" evidence="5">
    <location>
        <begin position="1"/>
        <end position="62"/>
    </location>
</feature>
<dbReference type="Pfam" id="PF03466">
    <property type="entry name" value="LysR_substrate"/>
    <property type="match status" value="1"/>
</dbReference>
<evidence type="ECO:0000259" key="5">
    <source>
        <dbReference type="PROSITE" id="PS50931"/>
    </source>
</evidence>
<dbReference type="CDD" id="cd08460">
    <property type="entry name" value="PBP2_DntR_like_1"/>
    <property type="match status" value="1"/>
</dbReference>
<dbReference type="Proteomes" id="UP001216579">
    <property type="component" value="Unassembled WGS sequence"/>
</dbReference>
<keyword evidence="3" id="KW-0238">DNA-binding</keyword>
<keyword evidence="7" id="KW-1185">Reference proteome</keyword>
<sequence length="300" mass="32875">MDRGADLNLLVALDALLEEESVTLAAERLGLSGPAMSRTLGRIRRQFGDPVLVRAGRRMVPTPRALAIRAEVRRVVEEARAVFASVAPDDPSTFQRQFTIVAFDALVMVFGSELLRRVACEAPGSKLRFLPEERSGVPPLRDGSVDLEIGVIDRGEPEVRVEPLFEDRMVAVVRPGHPMARENKLTLRQFADAGHLLVSRRGRFYGPLDDALADRGMRRRVVGSAPALAASLFMIMESDAVGLVLERVAARAVDALGLRTFPVPLELPPVRIGMAWHPRHDADPGHAWLRQVVRDAVAAA</sequence>
<evidence type="ECO:0000313" key="6">
    <source>
        <dbReference type="EMBL" id="MDF3288843.1"/>
    </source>
</evidence>
<keyword evidence="4" id="KW-0804">Transcription</keyword>
<dbReference type="Gene3D" id="1.10.10.10">
    <property type="entry name" value="Winged helix-like DNA-binding domain superfamily/Winged helix DNA-binding domain"/>
    <property type="match status" value="1"/>
</dbReference>
<keyword evidence="2" id="KW-0805">Transcription regulation</keyword>
<dbReference type="SUPFAM" id="SSF46785">
    <property type="entry name" value="Winged helix' DNA-binding domain"/>
    <property type="match status" value="1"/>
</dbReference>
<accession>A0ABT5ZG82</accession>
<evidence type="ECO:0000256" key="3">
    <source>
        <dbReference type="ARBA" id="ARBA00023125"/>
    </source>
</evidence>
<dbReference type="InterPro" id="IPR050389">
    <property type="entry name" value="LysR-type_TF"/>
</dbReference>
<dbReference type="EMBL" id="JARJBC010000003">
    <property type="protein sequence ID" value="MDF3288843.1"/>
    <property type="molecule type" value="Genomic_DNA"/>
</dbReference>
<comment type="similarity">
    <text evidence="1">Belongs to the LysR transcriptional regulatory family.</text>
</comment>
<dbReference type="Pfam" id="PF00126">
    <property type="entry name" value="HTH_1"/>
    <property type="match status" value="1"/>
</dbReference>
<dbReference type="RefSeq" id="WP_276092578.1">
    <property type="nucleotide sequence ID" value="NZ_JARJBC010000003.1"/>
</dbReference>
<dbReference type="InterPro" id="IPR000847">
    <property type="entry name" value="LysR_HTH_N"/>
</dbReference>
<dbReference type="Gene3D" id="3.40.190.10">
    <property type="entry name" value="Periplasmic binding protein-like II"/>
    <property type="match status" value="2"/>
</dbReference>
<gene>
    <name evidence="6" type="ORF">P3G67_06265</name>
</gene>
<dbReference type="PANTHER" id="PTHR30118">
    <property type="entry name" value="HTH-TYPE TRANSCRIPTIONAL REGULATOR LEUO-RELATED"/>
    <property type="match status" value="1"/>
</dbReference>
<dbReference type="SUPFAM" id="SSF53850">
    <property type="entry name" value="Periplasmic binding protein-like II"/>
    <property type="match status" value="1"/>
</dbReference>
<evidence type="ECO:0000256" key="4">
    <source>
        <dbReference type="ARBA" id="ARBA00023163"/>
    </source>
</evidence>
<reference evidence="6 7" key="1">
    <citation type="submission" date="2023-03" db="EMBL/GenBank/DDBJ databases">
        <title>Draft genome sequence of Streptomyces sp. RB6PN23 isolated from peat swamp forest in Thailand.</title>
        <authorList>
            <person name="Klaysubun C."/>
            <person name="Duangmal K."/>
        </authorList>
    </citation>
    <scope>NUCLEOTIDE SEQUENCE [LARGE SCALE GENOMIC DNA]</scope>
    <source>
        <strain evidence="6 7">RB6PN23</strain>
    </source>
</reference>
<evidence type="ECO:0000256" key="2">
    <source>
        <dbReference type="ARBA" id="ARBA00023015"/>
    </source>
</evidence>
<proteinExistence type="inferred from homology"/>
<dbReference type="PANTHER" id="PTHR30118:SF15">
    <property type="entry name" value="TRANSCRIPTIONAL REGULATORY PROTEIN"/>
    <property type="match status" value="1"/>
</dbReference>
<dbReference type="InterPro" id="IPR036388">
    <property type="entry name" value="WH-like_DNA-bd_sf"/>
</dbReference>
<evidence type="ECO:0000313" key="7">
    <source>
        <dbReference type="Proteomes" id="UP001216579"/>
    </source>
</evidence>
<dbReference type="InterPro" id="IPR005119">
    <property type="entry name" value="LysR_subst-bd"/>
</dbReference>
<dbReference type="PROSITE" id="PS50931">
    <property type="entry name" value="HTH_LYSR"/>
    <property type="match status" value="1"/>
</dbReference>
<name>A0ABT5ZG82_9ACTN</name>
<comment type="caution">
    <text evidence="6">The sequence shown here is derived from an EMBL/GenBank/DDBJ whole genome shotgun (WGS) entry which is preliminary data.</text>
</comment>